<evidence type="ECO:0000313" key="2">
    <source>
        <dbReference type="EMBL" id="AKJ31162.1"/>
    </source>
</evidence>
<keyword evidence="3" id="KW-1185">Reference proteome</keyword>
<dbReference type="GO" id="GO:0016989">
    <property type="term" value="F:sigma factor antagonist activity"/>
    <property type="evidence" value="ECO:0007669"/>
    <property type="project" value="InterPro"/>
</dbReference>
<proteinExistence type="predicted"/>
<dbReference type="PANTHER" id="PTHR38104:SF1">
    <property type="entry name" value="ANTI-SIGMA-E FACTOR RSEA"/>
    <property type="match status" value="1"/>
</dbReference>
<dbReference type="RefSeq" id="WP_157360007.1">
    <property type="nucleotide sequence ID" value="NZ_CP011371.1"/>
</dbReference>
<dbReference type="AlphaFoldDB" id="A0A0G3BP25"/>
<dbReference type="Proteomes" id="UP000035352">
    <property type="component" value="Chromosome"/>
</dbReference>
<name>A0A0G3BP25_9BURK</name>
<dbReference type="InterPro" id="IPR052383">
    <property type="entry name" value="Anti-sigma-E_RseA-like"/>
</dbReference>
<evidence type="ECO:0000313" key="3">
    <source>
        <dbReference type="Proteomes" id="UP000035352"/>
    </source>
</evidence>
<dbReference type="EMBL" id="CP011371">
    <property type="protein sequence ID" value="AKJ31162.1"/>
    <property type="molecule type" value="Genomic_DNA"/>
</dbReference>
<dbReference type="PANTHER" id="PTHR38104">
    <property type="match status" value="1"/>
</dbReference>
<dbReference type="STRING" id="413882.AAW51_4471"/>
<dbReference type="InterPro" id="IPR005572">
    <property type="entry name" value="Anti-sigma_E_RseA_N"/>
</dbReference>
<dbReference type="CDD" id="cd16328">
    <property type="entry name" value="RseA_N"/>
    <property type="match status" value="1"/>
</dbReference>
<dbReference type="Pfam" id="PF03872">
    <property type="entry name" value="RseA_N"/>
    <property type="match status" value="1"/>
</dbReference>
<feature type="domain" description="Anti sigma-E protein RseA N-terminal" evidence="1">
    <location>
        <begin position="16"/>
        <end position="104"/>
    </location>
</feature>
<organism evidence="2 3">
    <name type="scientific">Caldimonas brevitalea</name>
    <dbReference type="NCBI Taxonomy" id="413882"/>
    <lineage>
        <taxon>Bacteria</taxon>
        <taxon>Pseudomonadati</taxon>
        <taxon>Pseudomonadota</taxon>
        <taxon>Betaproteobacteria</taxon>
        <taxon>Burkholderiales</taxon>
        <taxon>Sphaerotilaceae</taxon>
        <taxon>Caldimonas</taxon>
    </lineage>
</organism>
<protein>
    <submittedName>
        <fullName evidence="2">Sigma-E factor negative regulatory protein RseA</fullName>
    </submittedName>
</protein>
<gene>
    <name evidence="2" type="primary">rseA</name>
    <name evidence="2" type="ORF">AAW51_4471</name>
</gene>
<accession>A0A0G3BP25</accession>
<sequence>MLTDGMRVSGLSAEARERLSALSDGEAGAEELHSTLSGWREDAAVRAGTCETWHVYHLIGDVMRSDDLCGHGEDDKFLARLRERLAQEAVVMAPAPSTARVDAPDATVQVANGAPIAVRRRSWVAPMAAAAGVMAVAGVLVVTRVSTPGGALTGAPQMVQAGAPGVVAAPLQTVAASTPAQPETEIAVGHGLLRDPRLDQYLSAHKQFGGSSALGVPSGFLRSATYEGQNR</sequence>
<dbReference type="SUPFAM" id="SSF89069">
    <property type="entry name" value="N-terminal, cytoplasmic domain of anti-sigmaE factor RseA"/>
    <property type="match status" value="1"/>
</dbReference>
<dbReference type="KEGG" id="pbh:AAW51_4471"/>
<evidence type="ECO:0000259" key="1">
    <source>
        <dbReference type="Pfam" id="PF03872"/>
    </source>
</evidence>
<dbReference type="Gene3D" id="1.10.10.880">
    <property type="entry name" value="Anti sigma-E protein RseA, N-terminal domain"/>
    <property type="match status" value="1"/>
</dbReference>
<dbReference type="OrthoDB" id="8561243at2"/>
<dbReference type="InterPro" id="IPR036147">
    <property type="entry name" value="Anti-sigma_E_RseA_N_sf"/>
</dbReference>
<reference evidence="2 3" key="1">
    <citation type="submission" date="2015-05" db="EMBL/GenBank/DDBJ databases">
        <authorList>
            <person name="Tang B."/>
            <person name="Yu Y."/>
        </authorList>
    </citation>
    <scope>NUCLEOTIDE SEQUENCE [LARGE SCALE GENOMIC DNA]</scope>
    <source>
        <strain evidence="2 3">DSM 7029</strain>
    </source>
</reference>